<organism evidence="1">
    <name type="scientific">Klosneuvirus KNV1</name>
    <dbReference type="NCBI Taxonomy" id="1977640"/>
    <lineage>
        <taxon>Viruses</taxon>
        <taxon>Varidnaviria</taxon>
        <taxon>Bamfordvirae</taxon>
        <taxon>Nucleocytoviricota</taxon>
        <taxon>Megaviricetes</taxon>
        <taxon>Imitervirales</taxon>
        <taxon>Mimiviridae</taxon>
        <taxon>Klosneuvirinae</taxon>
        <taxon>Klosneuvirus</taxon>
    </lineage>
</organism>
<dbReference type="EMBL" id="KY684108">
    <property type="protein sequence ID" value="ARF11506.1"/>
    <property type="molecule type" value="Genomic_DNA"/>
</dbReference>
<protein>
    <submittedName>
        <fullName evidence="1">Uncharacterized protein</fullName>
    </submittedName>
</protein>
<accession>A0A1V0SIF3</accession>
<gene>
    <name evidence="1" type="ORF">Klosneuvirus_1_363</name>
</gene>
<reference evidence="1" key="1">
    <citation type="journal article" date="2017" name="Science">
        <title>Giant viruses with an expanded complement of translation system components.</title>
        <authorList>
            <person name="Schulz F."/>
            <person name="Yutin N."/>
            <person name="Ivanova N.N."/>
            <person name="Ortega D.R."/>
            <person name="Lee T.K."/>
            <person name="Vierheilig J."/>
            <person name="Daims H."/>
            <person name="Horn M."/>
            <person name="Wagner M."/>
            <person name="Jensen G.J."/>
            <person name="Kyrpides N.C."/>
            <person name="Koonin E.V."/>
            <person name="Woyke T."/>
        </authorList>
    </citation>
    <scope>NUCLEOTIDE SEQUENCE</scope>
    <source>
        <strain evidence="1">KNV1</strain>
    </source>
</reference>
<proteinExistence type="predicted"/>
<sequence length="155" mass="18808">MTKYIYDTRLVGKHSCFDQKLYEKYDLPARDIVKKALNEFVRDNPNIKRQDLVITDPNYKYKYIELQVCATWVSDKFPYNNVYIYERKGCYGNDTLFITLDRHLTRGFVFDAESIKDKEPRRIKKYAREFVYDIPWNRIMPFNIDDLTPELIKMY</sequence>
<name>A0A1V0SIF3_9VIRU</name>
<evidence type="ECO:0000313" key="1">
    <source>
        <dbReference type="EMBL" id="ARF11506.1"/>
    </source>
</evidence>